<keyword evidence="2" id="KW-1185">Reference proteome</keyword>
<name>A0A1Q6A4S9_9SPHI</name>
<dbReference type="AlphaFoldDB" id="A0A1Q6A4S9"/>
<proteinExistence type="predicted"/>
<organism evidence="1 2">
    <name type="scientific">Mucilaginibacter polytrichastri</name>
    <dbReference type="NCBI Taxonomy" id="1302689"/>
    <lineage>
        <taxon>Bacteria</taxon>
        <taxon>Pseudomonadati</taxon>
        <taxon>Bacteroidota</taxon>
        <taxon>Sphingobacteriia</taxon>
        <taxon>Sphingobacteriales</taxon>
        <taxon>Sphingobacteriaceae</taxon>
        <taxon>Mucilaginibacter</taxon>
    </lineage>
</organism>
<dbReference type="STRING" id="1302689.RG47T_4489"/>
<evidence type="ECO:0000313" key="2">
    <source>
        <dbReference type="Proteomes" id="UP000186720"/>
    </source>
</evidence>
<dbReference type="Proteomes" id="UP000186720">
    <property type="component" value="Unassembled WGS sequence"/>
</dbReference>
<accession>A0A1Q6A4S9</accession>
<sequence length="37" mass="4198">MIIALIKPINLCSFRGNVLNQKQFESNSCTMKQIVTN</sequence>
<dbReference type="EMBL" id="MPPL01000001">
    <property type="protein sequence ID" value="OKS89010.1"/>
    <property type="molecule type" value="Genomic_DNA"/>
</dbReference>
<reference evidence="1 2" key="1">
    <citation type="submission" date="2016-11" db="EMBL/GenBank/DDBJ databases">
        <title>Whole Genome Sequencing of Mucilaginibacter polytrichastri RG4-7(T) isolated from the moss sample.</title>
        <authorList>
            <person name="Li Y."/>
        </authorList>
    </citation>
    <scope>NUCLEOTIDE SEQUENCE [LARGE SCALE GENOMIC DNA]</scope>
    <source>
        <strain evidence="1 2">RG4-7</strain>
    </source>
</reference>
<gene>
    <name evidence="1" type="ORF">RG47T_4489</name>
</gene>
<evidence type="ECO:0000313" key="1">
    <source>
        <dbReference type="EMBL" id="OKS89010.1"/>
    </source>
</evidence>
<comment type="caution">
    <text evidence="1">The sequence shown here is derived from an EMBL/GenBank/DDBJ whole genome shotgun (WGS) entry which is preliminary data.</text>
</comment>
<protein>
    <submittedName>
        <fullName evidence="1">Uncharacterized protein</fullName>
    </submittedName>
</protein>